<dbReference type="PANTHER" id="PTHR48047:SF182">
    <property type="entry name" value="GLYCOSYLTRANSFERASE"/>
    <property type="match status" value="1"/>
</dbReference>
<keyword evidence="3" id="KW-1185">Reference proteome</keyword>
<accession>A0A7J6W1I6</accession>
<dbReference type="PANTHER" id="PTHR48047">
    <property type="entry name" value="GLYCOSYLTRANSFERASE"/>
    <property type="match status" value="1"/>
</dbReference>
<dbReference type="AlphaFoldDB" id="A0A7J6W1I6"/>
<evidence type="ECO:0000256" key="1">
    <source>
        <dbReference type="ARBA" id="ARBA00009995"/>
    </source>
</evidence>
<organism evidence="2 3">
    <name type="scientific">Thalictrum thalictroides</name>
    <name type="common">Rue-anemone</name>
    <name type="synonym">Anemone thalictroides</name>
    <dbReference type="NCBI Taxonomy" id="46969"/>
    <lineage>
        <taxon>Eukaryota</taxon>
        <taxon>Viridiplantae</taxon>
        <taxon>Streptophyta</taxon>
        <taxon>Embryophyta</taxon>
        <taxon>Tracheophyta</taxon>
        <taxon>Spermatophyta</taxon>
        <taxon>Magnoliopsida</taxon>
        <taxon>Ranunculales</taxon>
        <taxon>Ranunculaceae</taxon>
        <taxon>Thalictroideae</taxon>
        <taxon>Thalictrum</taxon>
    </lineage>
</organism>
<keyword evidence="2" id="KW-0808">Transferase</keyword>
<proteinExistence type="inferred from homology"/>
<dbReference type="Proteomes" id="UP000554482">
    <property type="component" value="Unassembled WGS sequence"/>
</dbReference>
<dbReference type="GO" id="GO:0035251">
    <property type="term" value="F:UDP-glucosyltransferase activity"/>
    <property type="evidence" value="ECO:0007669"/>
    <property type="project" value="TreeGrafter"/>
</dbReference>
<comment type="caution">
    <text evidence="2">The sequence shown here is derived from an EMBL/GenBank/DDBJ whole genome shotgun (WGS) entry which is preliminary data.</text>
</comment>
<dbReference type="OrthoDB" id="1721575at2759"/>
<dbReference type="SUPFAM" id="SSF53756">
    <property type="entry name" value="UDP-Glycosyltransferase/glycogen phosphorylase"/>
    <property type="match status" value="1"/>
</dbReference>
<sequence length="181" mass="20967">MVLEAKYMEEYQKAKQKQVWCVGPVSLNNEEAPDKFERGNRPSIELNQCLRWLDSRQSNSVNYICLGSICQQIPAQLMELALGLEEQFLNEKLIVKILEIGIHVGVSDPVPWGDEEKIGVLVRKEEVEQAVNRLMDKGVEGEERRKRSREHAMMKQGYSWKLPKILGKYLLQDATEFQNNY</sequence>
<name>A0A7J6W1I6_THATH</name>
<gene>
    <name evidence="2" type="ORF">FRX31_019181</name>
</gene>
<comment type="similarity">
    <text evidence="1">Belongs to the UDP-glycosyltransferase family.</text>
</comment>
<dbReference type="EMBL" id="JABWDY010023037">
    <property type="protein sequence ID" value="KAF5191234.1"/>
    <property type="molecule type" value="Genomic_DNA"/>
</dbReference>
<evidence type="ECO:0000313" key="3">
    <source>
        <dbReference type="Proteomes" id="UP000554482"/>
    </source>
</evidence>
<protein>
    <submittedName>
        <fullName evidence="2">Udp-glycosyltransferase 73c7</fullName>
    </submittedName>
</protein>
<dbReference type="Gene3D" id="3.40.50.2000">
    <property type="entry name" value="Glycogen Phosphorylase B"/>
    <property type="match status" value="2"/>
</dbReference>
<evidence type="ECO:0000313" key="2">
    <source>
        <dbReference type="EMBL" id="KAF5191234.1"/>
    </source>
</evidence>
<reference evidence="2 3" key="1">
    <citation type="submission" date="2020-06" db="EMBL/GenBank/DDBJ databases">
        <title>Transcriptomic and genomic resources for Thalictrum thalictroides and T. hernandezii: Facilitating candidate gene discovery in an emerging model plant lineage.</title>
        <authorList>
            <person name="Arias T."/>
            <person name="Riano-Pachon D.M."/>
            <person name="Di Stilio V.S."/>
        </authorList>
    </citation>
    <scope>NUCLEOTIDE SEQUENCE [LARGE SCALE GENOMIC DNA]</scope>
    <source>
        <strain evidence="3">cv. WT478/WT964</strain>
        <tissue evidence="2">Leaves</tissue>
    </source>
</reference>